<evidence type="ECO:0000313" key="4">
    <source>
        <dbReference type="EMBL" id="TVU18661.1"/>
    </source>
</evidence>
<evidence type="ECO:0000313" key="5">
    <source>
        <dbReference type="Proteomes" id="UP000324897"/>
    </source>
</evidence>
<feature type="region of interest" description="Disordered" evidence="1">
    <location>
        <begin position="228"/>
        <end position="247"/>
    </location>
</feature>
<feature type="signal peptide" evidence="2">
    <location>
        <begin position="1"/>
        <end position="20"/>
    </location>
</feature>
<dbReference type="PANTHER" id="PTHR31589">
    <property type="entry name" value="PROTEIN, PUTATIVE (DUF239)-RELATED-RELATED"/>
    <property type="match status" value="1"/>
</dbReference>
<name>A0A5J9U695_9POAL</name>
<dbReference type="PANTHER" id="PTHR31589:SF244">
    <property type="entry name" value="OS06G0670633 PROTEIN"/>
    <property type="match status" value="1"/>
</dbReference>
<feature type="domain" description="Neprosin PEP catalytic" evidence="3">
    <location>
        <begin position="51"/>
        <end position="302"/>
    </location>
</feature>
<comment type="caution">
    <text evidence="4">The sequence shown here is derived from an EMBL/GenBank/DDBJ whole genome shotgun (WGS) entry which is preliminary data.</text>
</comment>
<gene>
    <name evidence="4" type="ORF">EJB05_34771</name>
</gene>
<dbReference type="Proteomes" id="UP000324897">
    <property type="component" value="Chromosome 7"/>
</dbReference>
<feature type="chain" id="PRO_5023888213" description="Neprosin PEP catalytic domain-containing protein" evidence="2">
    <location>
        <begin position="21"/>
        <end position="303"/>
    </location>
</feature>
<proteinExistence type="predicted"/>
<dbReference type="Gramene" id="TVU18661">
    <property type="protein sequence ID" value="TVU18661"/>
    <property type="gene ID" value="EJB05_34771"/>
</dbReference>
<organism evidence="4 5">
    <name type="scientific">Eragrostis curvula</name>
    <name type="common">weeping love grass</name>
    <dbReference type="NCBI Taxonomy" id="38414"/>
    <lineage>
        <taxon>Eukaryota</taxon>
        <taxon>Viridiplantae</taxon>
        <taxon>Streptophyta</taxon>
        <taxon>Embryophyta</taxon>
        <taxon>Tracheophyta</taxon>
        <taxon>Spermatophyta</taxon>
        <taxon>Magnoliopsida</taxon>
        <taxon>Liliopsida</taxon>
        <taxon>Poales</taxon>
        <taxon>Poaceae</taxon>
        <taxon>PACMAD clade</taxon>
        <taxon>Chloridoideae</taxon>
        <taxon>Eragrostideae</taxon>
        <taxon>Eragrostidinae</taxon>
        <taxon>Eragrostis</taxon>
    </lineage>
</organism>
<sequence>MMQFVHLVILAFLASRGSLGTASGYYEHPRKPPKYQDVASLNSSSVLSDGMSKSDDATYFALYRTFGIAGTYFGATATFDVQGFPDIKDTEASSGKIWIQNYDNKDASTVNSLQAGWQIKQSVYGDSKTHFFVYWTADAGKTTGCFDLKCIGFVPVNGAPITPGDTLEPANGQKKISVKIFKNKDDGDWWLHYGAEINNLRPVGYWPKNLFTNMQDHASQMGWGGVTHANSKESSPPMGNGQWPGETSASVQNIQYVDSRGQVSAPTGWILSLSAFAPNKNCYQVSPIEANKFYYGGPGGCKN</sequence>
<dbReference type="OrthoDB" id="1858978at2759"/>
<keyword evidence="5" id="KW-1185">Reference proteome</keyword>
<dbReference type="Pfam" id="PF03080">
    <property type="entry name" value="Neprosin"/>
    <property type="match status" value="1"/>
</dbReference>
<keyword evidence="2" id="KW-0732">Signal</keyword>
<dbReference type="InterPro" id="IPR004314">
    <property type="entry name" value="Neprosin"/>
</dbReference>
<reference evidence="4 5" key="1">
    <citation type="journal article" date="2019" name="Sci. Rep.">
        <title>A high-quality genome of Eragrostis curvula grass provides insights into Poaceae evolution and supports new strategies to enhance forage quality.</title>
        <authorList>
            <person name="Carballo J."/>
            <person name="Santos B.A.C.M."/>
            <person name="Zappacosta D."/>
            <person name="Garbus I."/>
            <person name="Selva J.P."/>
            <person name="Gallo C.A."/>
            <person name="Diaz A."/>
            <person name="Albertini E."/>
            <person name="Caccamo M."/>
            <person name="Echenique V."/>
        </authorList>
    </citation>
    <scope>NUCLEOTIDE SEQUENCE [LARGE SCALE GENOMIC DNA]</scope>
    <source>
        <strain evidence="5">cv. Victoria</strain>
        <tissue evidence="4">Leaf</tissue>
    </source>
</reference>
<dbReference type="PROSITE" id="PS52045">
    <property type="entry name" value="NEPROSIN_PEP_CD"/>
    <property type="match status" value="1"/>
</dbReference>
<dbReference type="InterPro" id="IPR053168">
    <property type="entry name" value="Glutamic_endopeptidase"/>
</dbReference>
<evidence type="ECO:0000256" key="1">
    <source>
        <dbReference type="SAM" id="MobiDB-lite"/>
    </source>
</evidence>
<accession>A0A5J9U695</accession>
<protein>
    <recommendedName>
        <fullName evidence="3">Neprosin PEP catalytic domain-containing protein</fullName>
    </recommendedName>
</protein>
<evidence type="ECO:0000256" key="2">
    <source>
        <dbReference type="SAM" id="SignalP"/>
    </source>
</evidence>
<dbReference type="Gene3D" id="3.90.1320.10">
    <property type="entry name" value="Outer-capsid protein sigma 3, large lobe"/>
    <property type="match status" value="1"/>
</dbReference>
<dbReference type="EMBL" id="RWGY01000029">
    <property type="protein sequence ID" value="TVU18661.1"/>
    <property type="molecule type" value="Genomic_DNA"/>
</dbReference>
<dbReference type="AlphaFoldDB" id="A0A5J9U695"/>
<evidence type="ECO:0000259" key="3">
    <source>
        <dbReference type="PROSITE" id="PS52045"/>
    </source>
</evidence>